<dbReference type="Pfam" id="PF02746">
    <property type="entry name" value="MR_MLE_N"/>
    <property type="match status" value="1"/>
</dbReference>
<dbReference type="SUPFAM" id="SSF54826">
    <property type="entry name" value="Enolase N-terminal domain-like"/>
    <property type="match status" value="1"/>
</dbReference>
<evidence type="ECO:0000313" key="5">
    <source>
        <dbReference type="EMBL" id="GGM68645.1"/>
    </source>
</evidence>
<dbReference type="PANTHER" id="PTHR13794:SF58">
    <property type="entry name" value="MITOCHONDRIAL ENOLASE SUPERFAMILY MEMBER 1"/>
    <property type="match status" value="1"/>
</dbReference>
<dbReference type="InterPro" id="IPR029065">
    <property type="entry name" value="Enolase_C-like"/>
</dbReference>
<dbReference type="GO" id="GO:0016836">
    <property type="term" value="F:hydro-lyase activity"/>
    <property type="evidence" value="ECO:0007669"/>
    <property type="project" value="TreeGrafter"/>
</dbReference>
<gene>
    <name evidence="5" type="ORF">GCM10007108_03420</name>
</gene>
<accession>A0AA37F9E1</accession>
<dbReference type="InterPro" id="IPR013342">
    <property type="entry name" value="Mandelate_racemase_C"/>
</dbReference>
<keyword evidence="2" id="KW-0479">Metal-binding</keyword>
<feature type="domain" description="Mandelate racemase/muconate lactonizing enzyme C-terminal" evidence="4">
    <location>
        <begin position="161"/>
        <end position="263"/>
    </location>
</feature>
<dbReference type="RefSeq" id="WP_188679775.1">
    <property type="nucleotide sequence ID" value="NZ_BMNY01000001.1"/>
</dbReference>
<evidence type="ECO:0000313" key="6">
    <source>
        <dbReference type="Proteomes" id="UP000632195"/>
    </source>
</evidence>
<organism evidence="5 6">
    <name type="scientific">Thermogymnomonas acidicola</name>
    <dbReference type="NCBI Taxonomy" id="399579"/>
    <lineage>
        <taxon>Archaea</taxon>
        <taxon>Methanobacteriati</taxon>
        <taxon>Thermoplasmatota</taxon>
        <taxon>Thermoplasmata</taxon>
        <taxon>Thermoplasmatales</taxon>
        <taxon>Thermogymnomonas</taxon>
    </lineage>
</organism>
<reference evidence="5" key="1">
    <citation type="journal article" date="2014" name="Int. J. Syst. Evol. Microbiol.">
        <title>Complete genome sequence of Corynebacterium casei LMG S-19264T (=DSM 44701T), isolated from a smear-ripened cheese.</title>
        <authorList>
            <consortium name="US DOE Joint Genome Institute (JGI-PGF)"/>
            <person name="Walter F."/>
            <person name="Albersmeier A."/>
            <person name="Kalinowski J."/>
            <person name="Ruckert C."/>
        </authorList>
    </citation>
    <scope>NUCLEOTIDE SEQUENCE</scope>
    <source>
        <strain evidence="5">JCM 13583</strain>
    </source>
</reference>
<keyword evidence="3" id="KW-0460">Magnesium</keyword>
<dbReference type="Proteomes" id="UP000632195">
    <property type="component" value="Unassembled WGS sequence"/>
</dbReference>
<keyword evidence="6" id="KW-1185">Reference proteome</keyword>
<dbReference type="AlphaFoldDB" id="A0AA37F9E1"/>
<protein>
    <submittedName>
        <fullName evidence="5">Mandelate racemase</fullName>
    </submittedName>
</protein>
<comment type="caution">
    <text evidence="5">The sequence shown here is derived from an EMBL/GenBank/DDBJ whole genome shotgun (WGS) entry which is preliminary data.</text>
</comment>
<dbReference type="InterPro" id="IPR013341">
    <property type="entry name" value="Mandelate_racemase_N_dom"/>
</dbReference>
<dbReference type="SMART" id="SM00922">
    <property type="entry name" value="MR_MLE"/>
    <property type="match status" value="1"/>
</dbReference>
<dbReference type="SFLD" id="SFLDS00001">
    <property type="entry name" value="Enolase"/>
    <property type="match status" value="1"/>
</dbReference>
<evidence type="ECO:0000256" key="3">
    <source>
        <dbReference type="ARBA" id="ARBA00022842"/>
    </source>
</evidence>
<evidence type="ECO:0000256" key="2">
    <source>
        <dbReference type="ARBA" id="ARBA00022723"/>
    </source>
</evidence>
<dbReference type="Gene3D" id="3.20.20.120">
    <property type="entry name" value="Enolase-like C-terminal domain"/>
    <property type="match status" value="1"/>
</dbReference>
<comment type="cofactor">
    <cofactor evidence="1">
        <name>Mg(2+)</name>
        <dbReference type="ChEBI" id="CHEBI:18420"/>
    </cofactor>
</comment>
<dbReference type="InterPro" id="IPR036849">
    <property type="entry name" value="Enolase-like_C_sf"/>
</dbReference>
<dbReference type="Pfam" id="PF13378">
    <property type="entry name" value="MR_MLE_C"/>
    <property type="match status" value="1"/>
</dbReference>
<dbReference type="SFLD" id="SFLDG00179">
    <property type="entry name" value="mandelate_racemase"/>
    <property type="match status" value="1"/>
</dbReference>
<name>A0AA37F9E1_9ARCH</name>
<dbReference type="Gene3D" id="3.30.390.10">
    <property type="entry name" value="Enolase-like, N-terminal domain"/>
    <property type="match status" value="1"/>
</dbReference>
<evidence type="ECO:0000256" key="1">
    <source>
        <dbReference type="ARBA" id="ARBA00001946"/>
    </source>
</evidence>
<dbReference type="GO" id="GO:0000287">
    <property type="term" value="F:magnesium ion binding"/>
    <property type="evidence" value="ECO:0007669"/>
    <property type="project" value="TreeGrafter"/>
</dbReference>
<dbReference type="PANTHER" id="PTHR13794">
    <property type="entry name" value="ENOLASE SUPERFAMILY, MANDELATE RACEMASE"/>
    <property type="match status" value="1"/>
</dbReference>
<dbReference type="InterPro" id="IPR046945">
    <property type="entry name" value="RHMD-like"/>
</dbReference>
<dbReference type="GO" id="GO:0016052">
    <property type="term" value="P:carbohydrate catabolic process"/>
    <property type="evidence" value="ECO:0007669"/>
    <property type="project" value="TreeGrafter"/>
</dbReference>
<evidence type="ECO:0000259" key="4">
    <source>
        <dbReference type="SMART" id="SM00922"/>
    </source>
</evidence>
<dbReference type="SUPFAM" id="SSF51604">
    <property type="entry name" value="Enolase C-terminal domain-like"/>
    <property type="match status" value="1"/>
</dbReference>
<dbReference type="EMBL" id="BMNY01000001">
    <property type="protein sequence ID" value="GGM68645.1"/>
    <property type="molecule type" value="Genomic_DNA"/>
</dbReference>
<reference evidence="5" key="2">
    <citation type="submission" date="2022-09" db="EMBL/GenBank/DDBJ databases">
        <authorList>
            <person name="Sun Q."/>
            <person name="Ohkuma M."/>
        </authorList>
    </citation>
    <scope>NUCLEOTIDE SEQUENCE</scope>
    <source>
        <strain evidence="5">JCM 13583</strain>
    </source>
</reference>
<dbReference type="InterPro" id="IPR029017">
    <property type="entry name" value="Enolase-like_N"/>
</dbReference>
<sequence length="378" mass="42641">MESLKSTGLKISGLSVERVERATQPVYPYVKPTDPYKDFLGEVSPVDAALMHEVAFLRLGLEDGSYSLMAVSRQVADFAMGISHLLKGREASDIKATWDMLYRYTLPVGRAGLAMHALSAINVLMYDALARSLSVPVYTLLGGPTRERIRAYASHLHPLPKDELEKEALGYVEEGYRAMKMRFIAGPADPFGVEKNLELLKTVREAIGYDIELAADAWMSWNVNFAERMLSRAERYELSWMEEPLLPDDFEGYRYLTRRVGTRISAGEHHYHVYDFLRLLQSGVRILQPDALWVGGITPMMKVAALAEAFGAVVIPHTSNIYNLHCIISEPVHVTPMAEYLTKYREWLEQHAVNLPKPHGGFITLSREPGFGVKYDFE</sequence>
<proteinExistence type="predicted"/>